<dbReference type="InterPro" id="IPR029044">
    <property type="entry name" value="Nucleotide-diphossugar_trans"/>
</dbReference>
<evidence type="ECO:0000313" key="4">
    <source>
        <dbReference type="Proteomes" id="UP000683551"/>
    </source>
</evidence>
<dbReference type="SUPFAM" id="SSF53448">
    <property type="entry name" value="Nucleotide-diphospho-sugar transferases"/>
    <property type="match status" value="1"/>
</dbReference>
<dbReference type="AlphaFoldDB" id="A0A9E6MYH2"/>
<dbReference type="Pfam" id="PF13578">
    <property type="entry name" value="Methyltransf_24"/>
    <property type="match status" value="1"/>
</dbReference>
<evidence type="ECO:0000259" key="1">
    <source>
        <dbReference type="Pfam" id="PF00534"/>
    </source>
</evidence>
<dbReference type="CDD" id="cd03801">
    <property type="entry name" value="GT4_PimA-like"/>
    <property type="match status" value="1"/>
</dbReference>
<dbReference type="EMBL" id="CP071137">
    <property type="protein sequence ID" value="QWY78629.1"/>
    <property type="molecule type" value="Genomic_DNA"/>
</dbReference>
<feature type="domain" description="Glycosyl transferase family 1" evidence="1">
    <location>
        <begin position="789"/>
        <end position="957"/>
    </location>
</feature>
<dbReference type="InterPro" id="IPR001296">
    <property type="entry name" value="Glyco_trans_1"/>
</dbReference>
<dbReference type="PANTHER" id="PTHR43179">
    <property type="entry name" value="RHAMNOSYLTRANSFERASE WBBL"/>
    <property type="match status" value="1"/>
</dbReference>
<dbReference type="GO" id="GO:0016757">
    <property type="term" value="F:glycosyltransferase activity"/>
    <property type="evidence" value="ECO:0007669"/>
    <property type="project" value="InterPro"/>
</dbReference>
<accession>A0A9E6MYH2</accession>
<dbReference type="Pfam" id="PF00534">
    <property type="entry name" value="Glycos_transf_1"/>
    <property type="match status" value="1"/>
</dbReference>
<reference evidence="3" key="1">
    <citation type="submission" date="2021-02" db="EMBL/GenBank/DDBJ databases">
        <title>Comparative genomics of Ferrovum myxofaciens strains, predominant extremophile bacteria forming large biofilm stalactites in acid mine ecosystems.</title>
        <authorList>
            <person name="Burkartova K."/>
            <person name="Ridl J."/>
            <person name="Pajer P."/>
            <person name="Falteisek L."/>
        </authorList>
    </citation>
    <scope>NUCLEOTIDE SEQUENCE</scope>
    <source>
        <strain evidence="3">MI1III</strain>
    </source>
</reference>
<dbReference type="InterPro" id="IPR029063">
    <property type="entry name" value="SAM-dependent_MTases_sf"/>
</dbReference>
<dbReference type="CDD" id="cd04186">
    <property type="entry name" value="GT_2_like_c"/>
    <property type="match status" value="1"/>
</dbReference>
<dbReference type="SUPFAM" id="SSF53335">
    <property type="entry name" value="S-adenosyl-L-methionine-dependent methyltransferases"/>
    <property type="match status" value="1"/>
</dbReference>
<dbReference type="SUPFAM" id="SSF53756">
    <property type="entry name" value="UDP-Glycosyltransferase/glycogen phosphorylase"/>
    <property type="match status" value="1"/>
</dbReference>
<protein>
    <submittedName>
        <fullName evidence="3">Glycosyltransferase</fullName>
    </submittedName>
</protein>
<dbReference type="PANTHER" id="PTHR43179:SF7">
    <property type="entry name" value="RHAMNOSYLTRANSFERASE WBBL"/>
    <property type="match status" value="1"/>
</dbReference>
<dbReference type="InterPro" id="IPR001173">
    <property type="entry name" value="Glyco_trans_2-like"/>
</dbReference>
<gene>
    <name evidence="3" type="ORF">JZL65_06090</name>
</gene>
<dbReference type="Gene3D" id="3.40.50.150">
    <property type="entry name" value="Vaccinia Virus protein VP39"/>
    <property type="match status" value="1"/>
</dbReference>
<dbReference type="Gene3D" id="3.90.550.10">
    <property type="entry name" value="Spore Coat Polysaccharide Biosynthesis Protein SpsA, Chain A"/>
    <property type="match status" value="1"/>
</dbReference>
<evidence type="ECO:0000313" key="3">
    <source>
        <dbReference type="EMBL" id="QWY78629.1"/>
    </source>
</evidence>
<evidence type="ECO:0000259" key="2">
    <source>
        <dbReference type="Pfam" id="PF00535"/>
    </source>
</evidence>
<feature type="domain" description="Glycosyltransferase 2-like" evidence="2">
    <location>
        <begin position="357"/>
        <end position="477"/>
    </location>
</feature>
<dbReference type="RefSeq" id="WP_273145935.1">
    <property type="nucleotide sequence ID" value="NZ_CP053675.1"/>
</dbReference>
<organism evidence="3 4">
    <name type="scientific">Ferrovum myxofaciens</name>
    <dbReference type="NCBI Taxonomy" id="416213"/>
    <lineage>
        <taxon>Bacteria</taxon>
        <taxon>Pseudomonadati</taxon>
        <taxon>Pseudomonadota</taxon>
        <taxon>Betaproteobacteria</taxon>
        <taxon>Ferrovales</taxon>
        <taxon>Ferrovaceae</taxon>
        <taxon>Ferrovum</taxon>
    </lineage>
</organism>
<dbReference type="Proteomes" id="UP000683551">
    <property type="component" value="Chromosome"/>
</dbReference>
<name>A0A9E6MYH2_9PROT</name>
<proteinExistence type="predicted"/>
<sequence length="989" mass="109782">MNNISPETLSRLGTSLVFAEPALVSPDTAWSCHLPFAFWLVEALRPNILVELGVHNGVSYCAFCQAVAHLGLPTATYGVDTWQGDAHAGSYGDRVFDTLRAHHDPRYGSFSSLVRTNFDAAQTHFSPGSIDLLHIDGLHTYEAVRHDFETWLPLMSERGVVLFHDTMVRERDFRVWKLWQELSGHYPSFSFPFGHGLGVLGVGSRLPDAIDWLLRQTSLGNRGAVVRFFSVLGERLETRSGMARALRDGLQERERHKTQVHRLMTEVSELHEQRASATSALNACRAEISLLKTSTSWRITAPLRLANQKIHQIMDSRTTPDVSTVVPTPVPESCQTELKQDYPLREAWYDSELPEVSLVVLNYNRSDLTLACLDSLWEHTTDHRYEIVLVDNGSDAGDFLQLAPSVVGARMVRLGINRFFSEGNNIGFEASRGRYVVFLNNDVTVTPGWLAPLIRRLINDPGIGAVGPKMVYPNGVLQEAGAEVRLDGSSCQFGKGGDPLDPLYGMEREVMYVSAAALALRRETFEQVLGFDLCYEPAYYEDSDLCMKIRQVGLRIVYCSDSTIVHHESATSRDLVQQLRLDTVVPLNQARFLERWKPVMTGEIATLAGLIPPPAPPLRHQAELPDVLLYTPYPLIPGGGERYLLTIAAGLAGLANVTLATPYPYSRLRLRTMGRELSLDLDAVNITTLDQATKFSSYDWSIVIGNEVVPAIPAKGKRNLFICQFPFPVPEQVLVDRWSYADGYERVVVYSPYVQRHYSSLLSAVGKPKLPISVVSPPAPSVLAPDAATPVKKFMILGVGRFFVGGHAKRQDLMIDAFQKLVVLHPEAELHLAGSLSTDSEFRAYFVDLQKKAEGLPIFFHPNASPEQLARLYADASLYWHLSGYGIDETKEAYRCEHFGITIVEAMSAGCIPLVVNRGGPPEIVQQGVTGHVFESLDDLVKISDRILSSPEDDADIATLRKAAMKASKQFSSARFTAEFLSLMELSGR</sequence>
<dbReference type="Pfam" id="PF00535">
    <property type="entry name" value="Glycos_transf_2"/>
    <property type="match status" value="1"/>
</dbReference>
<dbReference type="Gene3D" id="3.40.50.2000">
    <property type="entry name" value="Glycogen Phosphorylase B"/>
    <property type="match status" value="1"/>
</dbReference>